<dbReference type="AlphaFoldDB" id="A0A8K1CHA2"/>
<dbReference type="SUPFAM" id="SSF47473">
    <property type="entry name" value="EF-hand"/>
    <property type="match status" value="2"/>
</dbReference>
<dbReference type="Gene3D" id="1.10.238.10">
    <property type="entry name" value="EF-hand"/>
    <property type="match status" value="3"/>
</dbReference>
<evidence type="ECO:0000313" key="6">
    <source>
        <dbReference type="Proteomes" id="UP000794436"/>
    </source>
</evidence>
<dbReference type="InterPro" id="IPR002048">
    <property type="entry name" value="EF_hand_dom"/>
</dbReference>
<dbReference type="GO" id="GO:0005509">
    <property type="term" value="F:calcium ion binding"/>
    <property type="evidence" value="ECO:0007669"/>
    <property type="project" value="InterPro"/>
</dbReference>
<dbReference type="Proteomes" id="UP000794436">
    <property type="component" value="Unassembled WGS sequence"/>
</dbReference>
<dbReference type="Pfam" id="PF13499">
    <property type="entry name" value="EF-hand_7"/>
    <property type="match status" value="2"/>
</dbReference>
<evidence type="ECO:0000256" key="1">
    <source>
        <dbReference type="ARBA" id="ARBA00022723"/>
    </source>
</evidence>
<dbReference type="OrthoDB" id="444540at2759"/>
<feature type="domain" description="EF-hand" evidence="4">
    <location>
        <begin position="163"/>
        <end position="198"/>
    </location>
</feature>
<protein>
    <recommendedName>
        <fullName evidence="4">EF-hand domain-containing protein</fullName>
    </recommendedName>
</protein>
<evidence type="ECO:0000256" key="3">
    <source>
        <dbReference type="ARBA" id="ARBA00022837"/>
    </source>
</evidence>
<dbReference type="InterPro" id="IPR018247">
    <property type="entry name" value="EF_Hand_1_Ca_BS"/>
</dbReference>
<dbReference type="InterPro" id="IPR051581">
    <property type="entry name" value="Ca-bind"/>
</dbReference>
<reference evidence="5" key="1">
    <citation type="submission" date="2019-03" db="EMBL/GenBank/DDBJ databases">
        <title>Long read genome sequence of the mycoparasitic Pythium oligandrum ATCC 38472 isolated from sugarbeet rhizosphere.</title>
        <authorList>
            <person name="Gaulin E."/>
        </authorList>
    </citation>
    <scope>NUCLEOTIDE SEQUENCE</scope>
    <source>
        <strain evidence="5">ATCC 38472_TT</strain>
    </source>
</reference>
<evidence type="ECO:0000259" key="4">
    <source>
        <dbReference type="PROSITE" id="PS50222"/>
    </source>
</evidence>
<dbReference type="PROSITE" id="PS00018">
    <property type="entry name" value="EF_HAND_1"/>
    <property type="match status" value="4"/>
</dbReference>
<name>A0A8K1CHA2_PYTOL</name>
<comment type="caution">
    <text evidence="5">The sequence shown here is derived from an EMBL/GenBank/DDBJ whole genome shotgun (WGS) entry which is preliminary data.</text>
</comment>
<dbReference type="SMART" id="SM00054">
    <property type="entry name" value="EFh"/>
    <property type="match status" value="6"/>
</dbReference>
<gene>
    <name evidence="5" type="ORF">Poli38472_005652</name>
</gene>
<dbReference type="EMBL" id="SPLM01000073">
    <property type="protein sequence ID" value="TMW63034.1"/>
    <property type="molecule type" value="Genomic_DNA"/>
</dbReference>
<feature type="domain" description="EF-hand" evidence="4">
    <location>
        <begin position="27"/>
        <end position="62"/>
    </location>
</feature>
<proteinExistence type="predicted"/>
<keyword evidence="3" id="KW-0106">Calcium</keyword>
<dbReference type="PANTHER" id="PTHR34524">
    <property type="entry name" value="CALCYPHOSIN"/>
    <property type="match status" value="1"/>
</dbReference>
<keyword evidence="2" id="KW-0677">Repeat</keyword>
<dbReference type="PANTHER" id="PTHR34524:SF6">
    <property type="entry name" value="CALCYPHOSINE LIKE"/>
    <property type="match status" value="1"/>
</dbReference>
<keyword evidence="6" id="KW-1185">Reference proteome</keyword>
<organism evidence="5 6">
    <name type="scientific">Pythium oligandrum</name>
    <name type="common">Mycoparasitic fungus</name>
    <dbReference type="NCBI Taxonomy" id="41045"/>
    <lineage>
        <taxon>Eukaryota</taxon>
        <taxon>Sar</taxon>
        <taxon>Stramenopiles</taxon>
        <taxon>Oomycota</taxon>
        <taxon>Peronosporomycetes</taxon>
        <taxon>Pythiales</taxon>
        <taxon>Pythiaceae</taxon>
        <taxon>Pythium</taxon>
    </lineage>
</organism>
<dbReference type="PROSITE" id="PS50222">
    <property type="entry name" value="EF_HAND_2"/>
    <property type="match status" value="6"/>
</dbReference>
<feature type="domain" description="EF-hand" evidence="4">
    <location>
        <begin position="124"/>
        <end position="159"/>
    </location>
</feature>
<accession>A0A8K1CHA2</accession>
<feature type="domain" description="EF-hand" evidence="4">
    <location>
        <begin position="245"/>
        <end position="280"/>
    </location>
</feature>
<dbReference type="InterPro" id="IPR011992">
    <property type="entry name" value="EF-hand-dom_pair"/>
</dbReference>
<dbReference type="CDD" id="cd00051">
    <property type="entry name" value="EFh"/>
    <property type="match status" value="2"/>
</dbReference>
<evidence type="ECO:0000313" key="5">
    <source>
        <dbReference type="EMBL" id="TMW63034.1"/>
    </source>
</evidence>
<evidence type="ECO:0000256" key="2">
    <source>
        <dbReference type="ARBA" id="ARBA00022737"/>
    </source>
</evidence>
<sequence>MEARVDAIARKLNEIMEVKAGYKDVEAQQRMLERHFRTFDTDGSGVVDFDEFSRAMVRLNFVGVQAEVEALFDRFDEDLNGVVSYAEFARGVLGSGPHNQTRSDAAKSLLERVRERILDAGGKNGLRTLRVLLRRMDQNGDNLIDPEEFASGLEQLGLRVREADRTQLENVFRHFDRDRSGRITVDELMRGLRGAMPKRRIKLVKQAFACLDTDGDGCVTVDEVERLYDPSHHPEVLAGRLRPRDALLEFMRVFEDVETRGDGMITWHEFLLYYKDLSAGIPNDDAFELMIRNAWHLSGGSGWCANSSNLRVLVTFRDGSQRVVAIEKDLGLQRAADKRRVILQKLREEQGLKDVVDVSFTQ</sequence>
<feature type="domain" description="EF-hand" evidence="4">
    <location>
        <begin position="199"/>
        <end position="234"/>
    </location>
</feature>
<feature type="domain" description="EF-hand" evidence="4">
    <location>
        <begin position="63"/>
        <end position="98"/>
    </location>
</feature>
<dbReference type="Pfam" id="PF13202">
    <property type="entry name" value="EF-hand_5"/>
    <property type="match status" value="1"/>
</dbReference>
<keyword evidence="1" id="KW-0479">Metal-binding</keyword>